<sequence>MCIDNIFKSWNEINHSVFTQAWKKIQGIEKSNNNDMYQFNQEQLLTILKNLEIDVNEDDLPEFIRYRIRSGGTNFRFYKFN</sequence>
<protein>
    <submittedName>
        <fullName evidence="1">Uncharacterized protein</fullName>
    </submittedName>
</protein>
<name>A0A177AQM5_9BILA</name>
<gene>
    <name evidence="1" type="ORF">A3Q56_08609</name>
</gene>
<proteinExistence type="predicted"/>
<dbReference type="AlphaFoldDB" id="A0A177AQM5"/>
<comment type="caution">
    <text evidence="1">The sequence shown here is derived from an EMBL/GenBank/DDBJ whole genome shotgun (WGS) entry which is preliminary data.</text>
</comment>
<dbReference type="Proteomes" id="UP000078046">
    <property type="component" value="Unassembled WGS sequence"/>
</dbReference>
<evidence type="ECO:0000313" key="2">
    <source>
        <dbReference type="Proteomes" id="UP000078046"/>
    </source>
</evidence>
<keyword evidence="2" id="KW-1185">Reference proteome</keyword>
<dbReference type="EMBL" id="LWCA01002813">
    <property type="protein sequence ID" value="OAF63683.1"/>
    <property type="molecule type" value="Genomic_DNA"/>
</dbReference>
<evidence type="ECO:0000313" key="1">
    <source>
        <dbReference type="EMBL" id="OAF63683.1"/>
    </source>
</evidence>
<reference evidence="1 2" key="1">
    <citation type="submission" date="2016-04" db="EMBL/GenBank/DDBJ databases">
        <title>The genome of Intoshia linei affirms orthonectids as highly simplified spiralians.</title>
        <authorList>
            <person name="Mikhailov K.V."/>
            <person name="Slusarev G.S."/>
            <person name="Nikitin M.A."/>
            <person name="Logacheva M.D."/>
            <person name="Penin A."/>
            <person name="Aleoshin V."/>
            <person name="Panchin Y.V."/>
        </authorList>
    </citation>
    <scope>NUCLEOTIDE SEQUENCE [LARGE SCALE GENOMIC DNA]</scope>
    <source>
        <strain evidence="1">Intl2013</strain>
        <tissue evidence="1">Whole animal</tissue>
    </source>
</reference>
<organism evidence="1 2">
    <name type="scientific">Intoshia linei</name>
    <dbReference type="NCBI Taxonomy" id="1819745"/>
    <lineage>
        <taxon>Eukaryota</taxon>
        <taxon>Metazoa</taxon>
        <taxon>Spiralia</taxon>
        <taxon>Lophotrochozoa</taxon>
        <taxon>Mesozoa</taxon>
        <taxon>Orthonectida</taxon>
        <taxon>Rhopaluridae</taxon>
        <taxon>Intoshia</taxon>
    </lineage>
</organism>
<accession>A0A177AQM5</accession>